<dbReference type="EMBL" id="LXQA010281896">
    <property type="protein sequence ID" value="MCI40620.1"/>
    <property type="molecule type" value="Genomic_DNA"/>
</dbReference>
<feature type="non-terminal residue" evidence="1">
    <location>
        <position position="1"/>
    </location>
</feature>
<organism evidence="1 2">
    <name type="scientific">Trifolium medium</name>
    <dbReference type="NCBI Taxonomy" id="97028"/>
    <lineage>
        <taxon>Eukaryota</taxon>
        <taxon>Viridiplantae</taxon>
        <taxon>Streptophyta</taxon>
        <taxon>Embryophyta</taxon>
        <taxon>Tracheophyta</taxon>
        <taxon>Spermatophyta</taxon>
        <taxon>Magnoliopsida</taxon>
        <taxon>eudicotyledons</taxon>
        <taxon>Gunneridae</taxon>
        <taxon>Pentapetalae</taxon>
        <taxon>rosids</taxon>
        <taxon>fabids</taxon>
        <taxon>Fabales</taxon>
        <taxon>Fabaceae</taxon>
        <taxon>Papilionoideae</taxon>
        <taxon>50 kb inversion clade</taxon>
        <taxon>NPAAA clade</taxon>
        <taxon>Hologalegina</taxon>
        <taxon>IRL clade</taxon>
        <taxon>Trifolieae</taxon>
        <taxon>Trifolium</taxon>
    </lineage>
</organism>
<dbReference type="AlphaFoldDB" id="A0A392RXW5"/>
<dbReference type="Proteomes" id="UP000265520">
    <property type="component" value="Unassembled WGS sequence"/>
</dbReference>
<protein>
    <submittedName>
        <fullName evidence="1">Uncharacterized protein</fullName>
    </submittedName>
</protein>
<sequence>LSSVNQVEMVISVFDDEIDAYWWVLFTEKYFKQWLTPKTLKMTVAGLAMKGPTLT</sequence>
<evidence type="ECO:0000313" key="2">
    <source>
        <dbReference type="Proteomes" id="UP000265520"/>
    </source>
</evidence>
<accession>A0A392RXW5</accession>
<name>A0A392RXW5_9FABA</name>
<keyword evidence="2" id="KW-1185">Reference proteome</keyword>
<evidence type="ECO:0000313" key="1">
    <source>
        <dbReference type="EMBL" id="MCI40620.1"/>
    </source>
</evidence>
<proteinExistence type="predicted"/>
<comment type="caution">
    <text evidence="1">The sequence shown here is derived from an EMBL/GenBank/DDBJ whole genome shotgun (WGS) entry which is preliminary data.</text>
</comment>
<reference evidence="1 2" key="1">
    <citation type="journal article" date="2018" name="Front. Plant Sci.">
        <title>Red Clover (Trifolium pratense) and Zigzag Clover (T. medium) - A Picture of Genomic Similarities and Differences.</title>
        <authorList>
            <person name="Dluhosova J."/>
            <person name="Istvanek J."/>
            <person name="Nedelnik J."/>
            <person name="Repkova J."/>
        </authorList>
    </citation>
    <scope>NUCLEOTIDE SEQUENCE [LARGE SCALE GENOMIC DNA]</scope>
    <source>
        <strain evidence="2">cv. 10/8</strain>
        <tissue evidence="1">Leaf</tissue>
    </source>
</reference>